<name>A0ABN2I3H1_9ACTN</name>
<proteinExistence type="inferred from homology"/>
<organism evidence="5 6">
    <name type="scientific">Streptomyces yatensis</name>
    <dbReference type="NCBI Taxonomy" id="155177"/>
    <lineage>
        <taxon>Bacteria</taxon>
        <taxon>Bacillati</taxon>
        <taxon>Actinomycetota</taxon>
        <taxon>Actinomycetes</taxon>
        <taxon>Kitasatosporales</taxon>
        <taxon>Streptomycetaceae</taxon>
        <taxon>Streptomyces</taxon>
        <taxon>Streptomyces violaceusniger group</taxon>
    </lineage>
</organism>
<reference evidence="5 6" key="1">
    <citation type="journal article" date="2019" name="Int. J. Syst. Evol. Microbiol.">
        <title>The Global Catalogue of Microorganisms (GCM) 10K type strain sequencing project: providing services to taxonomists for standard genome sequencing and annotation.</title>
        <authorList>
            <consortium name="The Broad Institute Genomics Platform"/>
            <consortium name="The Broad Institute Genome Sequencing Center for Infectious Disease"/>
            <person name="Wu L."/>
            <person name="Ma J."/>
        </authorList>
    </citation>
    <scope>NUCLEOTIDE SEQUENCE [LARGE SCALE GENOMIC DNA]</scope>
    <source>
        <strain evidence="5 6">JCM 13244</strain>
    </source>
</reference>
<dbReference type="RefSeq" id="WP_211127985.1">
    <property type="nucleotide sequence ID" value="NZ_BAAALR010000050.1"/>
</dbReference>
<evidence type="ECO:0000259" key="4">
    <source>
        <dbReference type="Pfam" id="PF25137"/>
    </source>
</evidence>
<protein>
    <submittedName>
        <fullName evidence="5">Iron-containing alcohol dehydrogenase</fullName>
    </submittedName>
</protein>
<dbReference type="SUPFAM" id="SSF56796">
    <property type="entry name" value="Dehydroquinate synthase-like"/>
    <property type="match status" value="1"/>
</dbReference>
<keyword evidence="6" id="KW-1185">Reference proteome</keyword>
<gene>
    <name evidence="5" type="ORF">GCM10009680_42760</name>
</gene>
<sequence>MTTSAAGQSPRRAAAAEPFGLLRQPREVLFGTGQRAAVPSIVASLGKRVSIVTDERMTQDAFYHELREGLVAAGVTDVSVFDRTEPDLPLRTIDAAVGRIRAQRPDVLIGLGGGSCMDLAKVVAVLLTHGGSTRDYYGEFAVPGPTLPVVAIPTTAGTGSEVTPVAVLSDPDLTMKVGISSPHLIPYAAVVDPALTHSCPPGLTASVGADALAHVVESFTAIRHPATPGLSRERVFVGKGELTDQYALHGIELIGRSLRAAVDGGPGADTARSEMMMAALCGGFALGTAGTAAAHAFQYPVGAMTHTPHGVGVGVLLPYVMAFNGSRRPQEMARIAELLGVDAGANPTAAAVRAVADLLAAVKIPATLKDLGVRRDDLDTVAEQGLRAKRLVENNPVHLGPEEARELVENAFTGRLL</sequence>
<feature type="domain" description="Fe-containing alcohol dehydrogenase-like C-terminal" evidence="4">
    <location>
        <begin position="204"/>
        <end position="411"/>
    </location>
</feature>
<dbReference type="Pfam" id="PF00465">
    <property type="entry name" value="Fe-ADH"/>
    <property type="match status" value="1"/>
</dbReference>
<evidence type="ECO:0000259" key="3">
    <source>
        <dbReference type="Pfam" id="PF00465"/>
    </source>
</evidence>
<evidence type="ECO:0000256" key="2">
    <source>
        <dbReference type="ARBA" id="ARBA00023002"/>
    </source>
</evidence>
<dbReference type="Proteomes" id="UP001499947">
    <property type="component" value="Unassembled WGS sequence"/>
</dbReference>
<dbReference type="Pfam" id="PF25137">
    <property type="entry name" value="ADH_Fe_C"/>
    <property type="match status" value="1"/>
</dbReference>
<evidence type="ECO:0000313" key="6">
    <source>
        <dbReference type="Proteomes" id="UP001499947"/>
    </source>
</evidence>
<evidence type="ECO:0000313" key="5">
    <source>
        <dbReference type="EMBL" id="GAA1698027.1"/>
    </source>
</evidence>
<dbReference type="InterPro" id="IPR001670">
    <property type="entry name" value="ADH_Fe/GldA"/>
</dbReference>
<dbReference type="InterPro" id="IPR039697">
    <property type="entry name" value="Alcohol_dehydrogenase_Fe"/>
</dbReference>
<dbReference type="Gene3D" id="1.20.1090.10">
    <property type="entry name" value="Dehydroquinate synthase-like - alpha domain"/>
    <property type="match status" value="1"/>
</dbReference>
<dbReference type="InterPro" id="IPR056798">
    <property type="entry name" value="ADH_Fe_C"/>
</dbReference>
<dbReference type="PANTHER" id="PTHR11496:SF102">
    <property type="entry name" value="ALCOHOL DEHYDROGENASE 4"/>
    <property type="match status" value="1"/>
</dbReference>
<evidence type="ECO:0000256" key="1">
    <source>
        <dbReference type="ARBA" id="ARBA00007358"/>
    </source>
</evidence>
<dbReference type="EMBL" id="BAAALR010000050">
    <property type="protein sequence ID" value="GAA1698027.1"/>
    <property type="molecule type" value="Genomic_DNA"/>
</dbReference>
<feature type="domain" description="Alcohol dehydrogenase iron-type/glycerol dehydrogenase GldA" evidence="3">
    <location>
        <begin position="25"/>
        <end position="193"/>
    </location>
</feature>
<comment type="caution">
    <text evidence="5">The sequence shown here is derived from an EMBL/GenBank/DDBJ whole genome shotgun (WGS) entry which is preliminary data.</text>
</comment>
<accession>A0ABN2I3H1</accession>
<dbReference type="Gene3D" id="3.40.50.1970">
    <property type="match status" value="1"/>
</dbReference>
<dbReference type="PANTHER" id="PTHR11496">
    <property type="entry name" value="ALCOHOL DEHYDROGENASE"/>
    <property type="match status" value="1"/>
</dbReference>
<keyword evidence="2" id="KW-0560">Oxidoreductase</keyword>
<comment type="similarity">
    <text evidence="1">Belongs to the iron-containing alcohol dehydrogenase family.</text>
</comment>